<dbReference type="RefSeq" id="WP_009260470.1">
    <property type="nucleotide sequence ID" value="NZ_CP084007.1"/>
</dbReference>
<evidence type="ECO:0000256" key="9">
    <source>
        <dbReference type="PROSITE-ProRule" id="PRU01091"/>
    </source>
</evidence>
<feature type="domain" description="OmpR/PhoB-type" evidence="11">
    <location>
        <begin position="130"/>
        <end position="229"/>
    </location>
</feature>
<dbReference type="PROSITE" id="PS50110">
    <property type="entry name" value="RESPONSE_REGULATORY"/>
    <property type="match status" value="1"/>
</dbReference>
<reference evidence="14 15" key="1">
    <citation type="journal article" date="2019" name="Nat. Med.">
        <title>A library of human gut bacterial isolates paired with longitudinal multiomics data enables mechanistic microbiome research.</title>
        <authorList>
            <person name="Poyet M."/>
            <person name="Groussin M."/>
            <person name="Gibbons S.M."/>
            <person name="Avila-Pacheco J."/>
            <person name="Jiang X."/>
            <person name="Kearney S.M."/>
            <person name="Perrotta A.R."/>
            <person name="Berdy B."/>
            <person name="Zhao S."/>
            <person name="Lieberman T.D."/>
            <person name="Swanson P.K."/>
            <person name="Smith M."/>
            <person name="Roesemann S."/>
            <person name="Alexander J.E."/>
            <person name="Rich S.A."/>
            <person name="Livny J."/>
            <person name="Vlamakis H."/>
            <person name="Clish C."/>
            <person name="Bullock K."/>
            <person name="Deik A."/>
            <person name="Scott J."/>
            <person name="Pierce K.A."/>
            <person name="Xavier R.J."/>
            <person name="Alm E.J."/>
        </authorList>
    </citation>
    <scope>NUCLEOTIDE SEQUENCE [LARGE SCALE GENOMIC DNA]</scope>
    <source>
        <strain evidence="12 15">BIOML-A2</strain>
        <strain evidence="13 14">BIOML-A5</strain>
    </source>
</reference>
<evidence type="ECO:0000313" key="12">
    <source>
        <dbReference type="EMBL" id="MSB21993.1"/>
    </source>
</evidence>
<dbReference type="InterPro" id="IPR039420">
    <property type="entry name" value="WalR-like"/>
</dbReference>
<keyword evidence="5 9" id="KW-0238">DNA-binding</keyword>
<keyword evidence="2 8" id="KW-0597">Phosphoprotein</keyword>
<dbReference type="InterPro" id="IPR001867">
    <property type="entry name" value="OmpR/PhoB-type_DNA-bd"/>
</dbReference>
<dbReference type="Pfam" id="PF00486">
    <property type="entry name" value="Trans_reg_C"/>
    <property type="match status" value="1"/>
</dbReference>
<dbReference type="InterPro" id="IPR036388">
    <property type="entry name" value="WH-like_DNA-bd_sf"/>
</dbReference>
<dbReference type="GO" id="GO:0032993">
    <property type="term" value="C:protein-DNA complex"/>
    <property type="evidence" value="ECO:0007669"/>
    <property type="project" value="TreeGrafter"/>
</dbReference>
<dbReference type="PANTHER" id="PTHR48111">
    <property type="entry name" value="REGULATOR OF RPOS"/>
    <property type="match status" value="1"/>
</dbReference>
<dbReference type="GO" id="GO:0000976">
    <property type="term" value="F:transcription cis-regulatory region binding"/>
    <property type="evidence" value="ECO:0007669"/>
    <property type="project" value="TreeGrafter"/>
</dbReference>
<keyword evidence="3" id="KW-0902">Two-component regulatory system</keyword>
<dbReference type="Proteomes" id="UP000429811">
    <property type="component" value="Unassembled WGS sequence"/>
</dbReference>
<dbReference type="GO" id="GO:0005829">
    <property type="term" value="C:cytosol"/>
    <property type="evidence" value="ECO:0007669"/>
    <property type="project" value="TreeGrafter"/>
</dbReference>
<dbReference type="InterPro" id="IPR016032">
    <property type="entry name" value="Sig_transdc_resp-reg_C-effctor"/>
</dbReference>
<dbReference type="SUPFAM" id="SSF46894">
    <property type="entry name" value="C-terminal effector domain of the bipartite response regulators"/>
    <property type="match status" value="1"/>
</dbReference>
<dbReference type="SMART" id="SM00448">
    <property type="entry name" value="REC"/>
    <property type="match status" value="1"/>
</dbReference>
<dbReference type="AlphaFoldDB" id="A0A174QNN9"/>
<dbReference type="PANTHER" id="PTHR48111:SF40">
    <property type="entry name" value="PHOSPHATE REGULON TRANSCRIPTIONAL REGULATORY PROTEIN PHOB"/>
    <property type="match status" value="1"/>
</dbReference>
<comment type="function">
    <text evidence="7">May play the central regulatory role in sporulation. It may be an element of the effector pathway responsible for the activation of sporulation genes in response to nutritional stress. Spo0A may act in concert with spo0H (a sigma factor) to control the expression of some genes that are critical to the sporulation process.</text>
</comment>
<evidence type="ECO:0000259" key="11">
    <source>
        <dbReference type="PROSITE" id="PS51755"/>
    </source>
</evidence>
<dbReference type="InterPro" id="IPR011006">
    <property type="entry name" value="CheY-like_superfamily"/>
</dbReference>
<evidence type="ECO:0000256" key="3">
    <source>
        <dbReference type="ARBA" id="ARBA00023012"/>
    </source>
</evidence>
<dbReference type="GO" id="GO:0000156">
    <property type="term" value="F:phosphorelay response regulator activity"/>
    <property type="evidence" value="ECO:0007669"/>
    <property type="project" value="TreeGrafter"/>
</dbReference>
<dbReference type="PROSITE" id="PS51755">
    <property type="entry name" value="OMPR_PHOB"/>
    <property type="match status" value="1"/>
</dbReference>
<dbReference type="EMBL" id="WKPR01000031">
    <property type="protein sequence ID" value="MSB21993.1"/>
    <property type="molecule type" value="Genomic_DNA"/>
</dbReference>
<dbReference type="SUPFAM" id="SSF52172">
    <property type="entry name" value="CheY-like"/>
    <property type="match status" value="1"/>
</dbReference>
<dbReference type="GO" id="GO:0006355">
    <property type="term" value="P:regulation of DNA-templated transcription"/>
    <property type="evidence" value="ECO:0007669"/>
    <property type="project" value="InterPro"/>
</dbReference>
<organism evidence="12 15">
    <name type="scientific">Flavonifractor plautii</name>
    <name type="common">Fusobacterium plautii</name>
    <dbReference type="NCBI Taxonomy" id="292800"/>
    <lineage>
        <taxon>Bacteria</taxon>
        <taxon>Bacillati</taxon>
        <taxon>Bacillota</taxon>
        <taxon>Clostridia</taxon>
        <taxon>Eubacteriales</taxon>
        <taxon>Oscillospiraceae</taxon>
        <taxon>Flavonifractor</taxon>
    </lineage>
</organism>
<evidence type="ECO:0000256" key="6">
    <source>
        <dbReference type="ARBA" id="ARBA00023163"/>
    </source>
</evidence>
<comment type="caution">
    <text evidence="12">The sequence shown here is derived from an EMBL/GenBank/DDBJ whole genome shotgun (WGS) entry which is preliminary data.</text>
</comment>
<evidence type="ECO:0000256" key="7">
    <source>
        <dbReference type="ARBA" id="ARBA00024867"/>
    </source>
</evidence>
<accession>A0A174QNN9</accession>
<evidence type="ECO:0000313" key="14">
    <source>
        <dbReference type="Proteomes" id="UP000429811"/>
    </source>
</evidence>
<name>A0A174QNN9_FLAPL</name>
<sequence>MRKQILLIDDDLPLCRQLRDALQDDTTEVRYFIDTAEALDSFMRHRYCLVIMDPALEDMDGRELLRTMRQAKAVPILVLTNTLSLEDEVAILSSGATVCAQKPIDLHRCVAQSNALIRLYMESEHPEKQYYTLTFGTDLIIDPLHRQVLSKGSLLKLTRKEFNMLHFLASHPGQVFTREQLYTRIWRCDSDFNVDEAVRSHIKFLRRKLASSGKEYIQTVWGIGYRFAP</sequence>
<gene>
    <name evidence="13" type="ORF">GKE90_13950</name>
    <name evidence="12" type="ORF">GKE97_21180</name>
</gene>
<evidence type="ECO:0000256" key="5">
    <source>
        <dbReference type="ARBA" id="ARBA00023125"/>
    </source>
</evidence>
<dbReference type="Proteomes" id="UP000434475">
    <property type="component" value="Unassembled WGS sequence"/>
</dbReference>
<evidence type="ECO:0000313" key="15">
    <source>
        <dbReference type="Proteomes" id="UP000434475"/>
    </source>
</evidence>
<evidence type="ECO:0000256" key="1">
    <source>
        <dbReference type="ARBA" id="ARBA00018672"/>
    </source>
</evidence>
<evidence type="ECO:0000256" key="8">
    <source>
        <dbReference type="PROSITE-ProRule" id="PRU00169"/>
    </source>
</evidence>
<feature type="modified residue" description="4-aspartylphosphate" evidence="8">
    <location>
        <position position="53"/>
    </location>
</feature>
<evidence type="ECO:0000259" key="10">
    <source>
        <dbReference type="PROSITE" id="PS50110"/>
    </source>
</evidence>
<dbReference type="InterPro" id="IPR001789">
    <property type="entry name" value="Sig_transdc_resp-reg_receiver"/>
</dbReference>
<proteinExistence type="predicted"/>
<keyword evidence="6" id="KW-0804">Transcription</keyword>
<feature type="DNA-binding region" description="OmpR/PhoB-type" evidence="9">
    <location>
        <begin position="130"/>
        <end position="229"/>
    </location>
</feature>
<evidence type="ECO:0000256" key="4">
    <source>
        <dbReference type="ARBA" id="ARBA00023015"/>
    </source>
</evidence>
<feature type="domain" description="Response regulatory" evidence="10">
    <location>
        <begin position="4"/>
        <end position="117"/>
    </location>
</feature>
<protein>
    <recommendedName>
        <fullName evidence="1">Stage 0 sporulation protein A homolog</fullName>
    </recommendedName>
</protein>
<dbReference type="Gene3D" id="3.40.50.2300">
    <property type="match status" value="1"/>
</dbReference>
<evidence type="ECO:0000256" key="2">
    <source>
        <dbReference type="ARBA" id="ARBA00022553"/>
    </source>
</evidence>
<dbReference type="EMBL" id="WKPO01000021">
    <property type="protein sequence ID" value="MSB49785.1"/>
    <property type="molecule type" value="Genomic_DNA"/>
</dbReference>
<evidence type="ECO:0000313" key="13">
    <source>
        <dbReference type="EMBL" id="MSB49785.1"/>
    </source>
</evidence>
<dbReference type="Gene3D" id="1.10.10.10">
    <property type="entry name" value="Winged helix-like DNA-binding domain superfamily/Winged helix DNA-binding domain"/>
    <property type="match status" value="1"/>
</dbReference>
<keyword evidence="4" id="KW-0805">Transcription regulation</keyword>
<dbReference type="CDD" id="cd00383">
    <property type="entry name" value="trans_reg_C"/>
    <property type="match status" value="1"/>
</dbReference>
<dbReference type="SMART" id="SM00862">
    <property type="entry name" value="Trans_reg_C"/>
    <property type="match status" value="1"/>
</dbReference>
<dbReference type="Pfam" id="PF00072">
    <property type="entry name" value="Response_reg"/>
    <property type="match status" value="1"/>
</dbReference>